<dbReference type="Proteomes" id="UP000465221">
    <property type="component" value="Unassembled WGS sequence"/>
</dbReference>
<feature type="region of interest" description="Disordered" evidence="6">
    <location>
        <begin position="355"/>
        <end position="374"/>
    </location>
</feature>
<dbReference type="EMBL" id="BLKC01000048">
    <property type="protein sequence ID" value="GFF42280.1"/>
    <property type="molecule type" value="Genomic_DNA"/>
</dbReference>
<evidence type="ECO:0000259" key="8">
    <source>
        <dbReference type="Pfam" id="PF20684"/>
    </source>
</evidence>
<comment type="similarity">
    <text evidence="5">Belongs to the SAT4 family.</text>
</comment>
<comment type="subcellular location">
    <subcellularLocation>
        <location evidence="1">Membrane</location>
        <topology evidence="1">Multi-pass membrane protein</topology>
    </subcellularLocation>
</comment>
<evidence type="ECO:0000256" key="6">
    <source>
        <dbReference type="SAM" id="MobiDB-lite"/>
    </source>
</evidence>
<dbReference type="InterPro" id="IPR049326">
    <property type="entry name" value="Rhodopsin_dom_fungi"/>
</dbReference>
<name>A0A8H3P2J0_9EURO</name>
<feature type="transmembrane region" description="Helical" evidence="7">
    <location>
        <begin position="192"/>
        <end position="218"/>
    </location>
</feature>
<dbReference type="PANTHER" id="PTHR33048">
    <property type="entry name" value="PTH11-LIKE INTEGRAL MEMBRANE PROTEIN (AFU_ORTHOLOGUE AFUA_5G11245)"/>
    <property type="match status" value="1"/>
</dbReference>
<evidence type="ECO:0000256" key="2">
    <source>
        <dbReference type="ARBA" id="ARBA00022692"/>
    </source>
</evidence>
<feature type="transmembrane region" description="Helical" evidence="7">
    <location>
        <begin position="12"/>
        <end position="31"/>
    </location>
</feature>
<feature type="transmembrane region" description="Helical" evidence="7">
    <location>
        <begin position="268"/>
        <end position="288"/>
    </location>
</feature>
<feature type="transmembrane region" description="Helical" evidence="7">
    <location>
        <begin position="230"/>
        <end position="248"/>
    </location>
</feature>
<feature type="domain" description="Rhodopsin" evidence="8">
    <location>
        <begin position="31"/>
        <end position="293"/>
    </location>
</feature>
<dbReference type="GO" id="GO:0016020">
    <property type="term" value="C:membrane"/>
    <property type="evidence" value="ECO:0007669"/>
    <property type="project" value="UniProtKB-SubCell"/>
</dbReference>
<evidence type="ECO:0000256" key="1">
    <source>
        <dbReference type="ARBA" id="ARBA00004141"/>
    </source>
</evidence>
<feature type="transmembrane region" description="Helical" evidence="7">
    <location>
        <begin position="68"/>
        <end position="90"/>
    </location>
</feature>
<feature type="transmembrane region" description="Helical" evidence="7">
    <location>
        <begin position="110"/>
        <end position="134"/>
    </location>
</feature>
<dbReference type="AlphaFoldDB" id="A0A8H3P2J0"/>
<gene>
    <name evidence="9" type="ORF">IFM46972_06819</name>
</gene>
<proteinExistence type="inferred from homology"/>
<reference evidence="9 10" key="1">
    <citation type="submission" date="2020-01" db="EMBL/GenBank/DDBJ databases">
        <title>Draft genome sequence of Aspergillus udagawae IFM 46972.</title>
        <authorList>
            <person name="Takahashi H."/>
            <person name="Yaguchi T."/>
        </authorList>
    </citation>
    <scope>NUCLEOTIDE SEQUENCE [LARGE SCALE GENOMIC DNA]</scope>
    <source>
        <strain evidence="9 10">IFM 46972</strain>
    </source>
</reference>
<dbReference type="InterPro" id="IPR052337">
    <property type="entry name" value="SAT4-like"/>
</dbReference>
<keyword evidence="3 7" id="KW-1133">Transmembrane helix</keyword>
<comment type="caution">
    <text evidence="9">The sequence shown here is derived from an EMBL/GenBank/DDBJ whole genome shotgun (WGS) entry which is preliminary data.</text>
</comment>
<feature type="transmembrane region" description="Helical" evidence="7">
    <location>
        <begin position="146"/>
        <end position="167"/>
    </location>
</feature>
<organism evidence="9 10">
    <name type="scientific">Aspergillus udagawae</name>
    <dbReference type="NCBI Taxonomy" id="91492"/>
    <lineage>
        <taxon>Eukaryota</taxon>
        <taxon>Fungi</taxon>
        <taxon>Dikarya</taxon>
        <taxon>Ascomycota</taxon>
        <taxon>Pezizomycotina</taxon>
        <taxon>Eurotiomycetes</taxon>
        <taxon>Eurotiomycetidae</taxon>
        <taxon>Eurotiales</taxon>
        <taxon>Aspergillaceae</taxon>
        <taxon>Aspergillus</taxon>
        <taxon>Aspergillus subgen. Fumigati</taxon>
    </lineage>
</organism>
<evidence type="ECO:0000256" key="3">
    <source>
        <dbReference type="ARBA" id="ARBA00022989"/>
    </source>
</evidence>
<keyword evidence="2 7" id="KW-0812">Transmembrane</keyword>
<evidence type="ECO:0000313" key="9">
    <source>
        <dbReference type="EMBL" id="GFF42280.1"/>
    </source>
</evidence>
<dbReference type="PANTHER" id="PTHR33048:SF140">
    <property type="entry name" value="ATPASE, PUTATIVE (EUROFUNG)-RELATED"/>
    <property type="match status" value="1"/>
</dbReference>
<evidence type="ECO:0000256" key="4">
    <source>
        <dbReference type="ARBA" id="ARBA00023136"/>
    </source>
</evidence>
<sequence length="395" mass="44113">MGSSLPLVDRALAIFVVSVVMMGISVVAVVLRSFVRLYLVRAFGWDDALMVLALVLRSWNNLMTRKLTFRQSLFVVLGTCCMVGSMSGVGHRMVEFSGPGAMDDLKKSLLWWWLGQMLYIWSSTVAKISISMTLLRLAARRLHRIILWAIIALDIVIGVMFCLILLLDCHPVSYFWQRVDPHSSGTCQSGKVLLAIAYLYSTLTIFCDLTLGAMPALLVWGLQMNRKTKVALGGILGLGAVASVAVIIRFPFLHYYGDDDFLYSTYQIAIWSVMETGLGITAGSLATLRPLFRWCLDGNLSGRHRRSAKRGDRQYPLSSLPDDTPKKAPRNPSYWRPDLPDESSNVVVTTISSPMARSHLNDGHSSQEELSLPEDSWDRYQVNIHKTFQMTTASP</sequence>
<feature type="region of interest" description="Disordered" evidence="6">
    <location>
        <begin position="302"/>
        <end position="341"/>
    </location>
</feature>
<evidence type="ECO:0000256" key="5">
    <source>
        <dbReference type="ARBA" id="ARBA00038359"/>
    </source>
</evidence>
<evidence type="ECO:0000313" key="10">
    <source>
        <dbReference type="Proteomes" id="UP000465221"/>
    </source>
</evidence>
<protein>
    <recommendedName>
        <fullName evidence="8">Rhodopsin domain-containing protein</fullName>
    </recommendedName>
</protein>
<evidence type="ECO:0000256" key="7">
    <source>
        <dbReference type="SAM" id="Phobius"/>
    </source>
</evidence>
<keyword evidence="4 7" id="KW-0472">Membrane</keyword>
<accession>A0A8H3P2J0</accession>
<dbReference type="Pfam" id="PF20684">
    <property type="entry name" value="Fung_rhodopsin"/>
    <property type="match status" value="1"/>
</dbReference>